<accession>A0ABW5Q1P7</accession>
<feature type="transmembrane region" description="Helical" evidence="1">
    <location>
        <begin position="79"/>
        <end position="104"/>
    </location>
</feature>
<gene>
    <name evidence="2" type="ORF">ACFSUN_11885</name>
</gene>
<proteinExistence type="predicted"/>
<sequence length="224" mass="25884">MLAWILIAFFAYRIYKKKTIKPKIWKVILLIIIGLISFSINFNMFETFLKFPILPLGVWILFFVFIFRNSRWQVYRSFAWLGFLANFLFLASTLLAIPIHSFIYSKNEPTTYISNAEEASLIMTHPSGEVSSLNKESLLNQLPTMRKEPVESYEWYEETDVDTESDKVSERFPYQLVGTSPEWGSGLASVIYVEKDGKGILLSTPTEQLYFRSDISLIERGGAE</sequence>
<keyword evidence="1" id="KW-1133">Transmembrane helix</keyword>
<feature type="transmembrane region" description="Helical" evidence="1">
    <location>
        <begin position="48"/>
        <end position="67"/>
    </location>
</feature>
<feature type="transmembrane region" description="Helical" evidence="1">
    <location>
        <begin position="24"/>
        <end position="42"/>
    </location>
</feature>
<dbReference type="EMBL" id="JBHUMX010000036">
    <property type="protein sequence ID" value="MFD2629481.1"/>
    <property type="molecule type" value="Genomic_DNA"/>
</dbReference>
<protein>
    <submittedName>
        <fullName evidence="2">Uncharacterized protein</fullName>
    </submittedName>
</protein>
<dbReference type="RefSeq" id="WP_379562273.1">
    <property type="nucleotide sequence ID" value="NZ_JBHUMX010000036.1"/>
</dbReference>
<evidence type="ECO:0000313" key="3">
    <source>
        <dbReference type="Proteomes" id="UP001597451"/>
    </source>
</evidence>
<keyword evidence="3" id="KW-1185">Reference proteome</keyword>
<evidence type="ECO:0000313" key="2">
    <source>
        <dbReference type="EMBL" id="MFD2629481.1"/>
    </source>
</evidence>
<reference evidence="3" key="1">
    <citation type="journal article" date="2019" name="Int. J. Syst. Evol. Microbiol.">
        <title>The Global Catalogue of Microorganisms (GCM) 10K type strain sequencing project: providing services to taxonomists for standard genome sequencing and annotation.</title>
        <authorList>
            <consortium name="The Broad Institute Genomics Platform"/>
            <consortium name="The Broad Institute Genome Sequencing Center for Infectious Disease"/>
            <person name="Wu L."/>
            <person name="Ma J."/>
        </authorList>
    </citation>
    <scope>NUCLEOTIDE SEQUENCE [LARGE SCALE GENOMIC DNA]</scope>
    <source>
        <strain evidence="3">TISTR 1858</strain>
    </source>
</reference>
<comment type="caution">
    <text evidence="2">The sequence shown here is derived from an EMBL/GenBank/DDBJ whole genome shotgun (WGS) entry which is preliminary data.</text>
</comment>
<keyword evidence="1" id="KW-0472">Membrane</keyword>
<evidence type="ECO:0000256" key="1">
    <source>
        <dbReference type="SAM" id="Phobius"/>
    </source>
</evidence>
<dbReference type="Proteomes" id="UP001597451">
    <property type="component" value="Unassembled WGS sequence"/>
</dbReference>
<keyword evidence="1" id="KW-0812">Transmembrane</keyword>
<organism evidence="2 3">
    <name type="scientific">Oceanobacillus kapialis</name>
    <dbReference type="NCBI Taxonomy" id="481353"/>
    <lineage>
        <taxon>Bacteria</taxon>
        <taxon>Bacillati</taxon>
        <taxon>Bacillota</taxon>
        <taxon>Bacilli</taxon>
        <taxon>Bacillales</taxon>
        <taxon>Bacillaceae</taxon>
        <taxon>Oceanobacillus</taxon>
    </lineage>
</organism>
<name>A0ABW5Q1P7_9BACI</name>